<evidence type="ECO:0000313" key="3">
    <source>
        <dbReference type="Proteomes" id="UP000237000"/>
    </source>
</evidence>
<dbReference type="InterPro" id="IPR040974">
    <property type="entry name" value="Fn3_PAP"/>
</dbReference>
<evidence type="ECO:0000313" key="2">
    <source>
        <dbReference type="EMBL" id="PON72150.1"/>
    </source>
</evidence>
<keyword evidence="3" id="KW-1185">Reference proteome</keyword>
<dbReference type="STRING" id="63057.A0A2P5DFU9"/>
<dbReference type="AlphaFoldDB" id="A0A2P5DFU9"/>
<sequence length="219" mass="24853">MLYYKYANRSNSDYANTGRASLKFRLINQQADFSFALFLGGVSNPKLCGSFKPHSICQSKNGSNEYSIEPGSLNTTDQLIKDLKNYDIVFHIGDMAYADGIPSGRSGTNSWNRLSPLHQLCLTWLQGGECGVVAETMYYVPADNRAKFWYSADYGVFKFCIADTEHDWRAGSEQYKWIEKCPASADRRKQPWLFFAAHRVLGYSSNSWYGQEGSYAERT</sequence>
<dbReference type="EMBL" id="JXTC01000273">
    <property type="protein sequence ID" value="PON72150.1"/>
    <property type="molecule type" value="Genomic_DNA"/>
</dbReference>
<reference evidence="3" key="1">
    <citation type="submission" date="2016-06" db="EMBL/GenBank/DDBJ databases">
        <title>Parallel loss of symbiosis genes in relatives of nitrogen-fixing non-legume Parasponia.</title>
        <authorList>
            <person name="Van Velzen R."/>
            <person name="Holmer R."/>
            <person name="Bu F."/>
            <person name="Rutten L."/>
            <person name="Van Zeijl A."/>
            <person name="Liu W."/>
            <person name="Santuari L."/>
            <person name="Cao Q."/>
            <person name="Sharma T."/>
            <person name="Shen D."/>
            <person name="Roswanjaya Y."/>
            <person name="Wardhani T."/>
            <person name="Kalhor M.S."/>
            <person name="Jansen J."/>
            <person name="Van den Hoogen J."/>
            <person name="Gungor B."/>
            <person name="Hartog M."/>
            <person name="Hontelez J."/>
            <person name="Verver J."/>
            <person name="Yang W.-C."/>
            <person name="Schijlen E."/>
            <person name="Repin R."/>
            <person name="Schilthuizen M."/>
            <person name="Schranz E."/>
            <person name="Heidstra R."/>
            <person name="Miyata K."/>
            <person name="Fedorova E."/>
            <person name="Kohlen W."/>
            <person name="Bisseling T."/>
            <person name="Smit S."/>
            <person name="Geurts R."/>
        </authorList>
    </citation>
    <scope>NUCLEOTIDE SEQUENCE [LARGE SCALE GENOMIC DNA]</scope>
    <source>
        <strain evidence="3">cv. RG33-2</strain>
    </source>
</reference>
<dbReference type="PANTHER" id="PTHR45778:SF6">
    <property type="entry name" value="INACTIVE PURPLE ACID PHOSPHATASE 24-RELATED"/>
    <property type="match status" value="1"/>
</dbReference>
<dbReference type="Proteomes" id="UP000237000">
    <property type="component" value="Unassembled WGS sequence"/>
</dbReference>
<dbReference type="InParanoid" id="A0A2P5DFU9"/>
<feature type="domain" description="Purple acid phosphatase Fn3-like" evidence="1">
    <location>
        <begin position="4"/>
        <end position="49"/>
    </location>
</feature>
<name>A0A2P5DFU9_TREOI</name>
<dbReference type="SUPFAM" id="SSF56300">
    <property type="entry name" value="Metallo-dependent phosphatases"/>
    <property type="match status" value="1"/>
</dbReference>
<gene>
    <name evidence="2" type="ORF">TorRG33x02_252700</name>
</gene>
<dbReference type="OrthoDB" id="45007at2759"/>
<protein>
    <submittedName>
        <fullName evidence="2">Metallo-dependent phosphatase-like</fullName>
    </submittedName>
</protein>
<dbReference type="PANTHER" id="PTHR45778">
    <property type="entry name" value="PURPLE ACID PHOSPHATASE-RELATED"/>
    <property type="match status" value="1"/>
</dbReference>
<dbReference type="Gene3D" id="3.60.21.10">
    <property type="match status" value="1"/>
</dbReference>
<proteinExistence type="predicted"/>
<dbReference type="Pfam" id="PF17808">
    <property type="entry name" value="fn3_PAP"/>
    <property type="match status" value="1"/>
</dbReference>
<comment type="caution">
    <text evidence="2">The sequence shown here is derived from an EMBL/GenBank/DDBJ whole genome shotgun (WGS) entry which is preliminary data.</text>
</comment>
<accession>A0A2P5DFU9</accession>
<evidence type="ECO:0000259" key="1">
    <source>
        <dbReference type="Pfam" id="PF17808"/>
    </source>
</evidence>
<dbReference type="InterPro" id="IPR029052">
    <property type="entry name" value="Metallo-depent_PP-like"/>
</dbReference>
<organism evidence="2 3">
    <name type="scientific">Trema orientale</name>
    <name type="common">Charcoal tree</name>
    <name type="synonym">Celtis orientalis</name>
    <dbReference type="NCBI Taxonomy" id="63057"/>
    <lineage>
        <taxon>Eukaryota</taxon>
        <taxon>Viridiplantae</taxon>
        <taxon>Streptophyta</taxon>
        <taxon>Embryophyta</taxon>
        <taxon>Tracheophyta</taxon>
        <taxon>Spermatophyta</taxon>
        <taxon>Magnoliopsida</taxon>
        <taxon>eudicotyledons</taxon>
        <taxon>Gunneridae</taxon>
        <taxon>Pentapetalae</taxon>
        <taxon>rosids</taxon>
        <taxon>fabids</taxon>
        <taxon>Rosales</taxon>
        <taxon>Cannabaceae</taxon>
        <taxon>Trema</taxon>
    </lineage>
</organism>